<feature type="signal peptide" evidence="1">
    <location>
        <begin position="1"/>
        <end position="19"/>
    </location>
</feature>
<organism evidence="2">
    <name type="scientific">Rhipicephalus microplus</name>
    <name type="common">Cattle tick</name>
    <name type="synonym">Boophilus microplus</name>
    <dbReference type="NCBI Taxonomy" id="6941"/>
    <lineage>
        <taxon>Eukaryota</taxon>
        <taxon>Metazoa</taxon>
        <taxon>Ecdysozoa</taxon>
        <taxon>Arthropoda</taxon>
        <taxon>Chelicerata</taxon>
        <taxon>Arachnida</taxon>
        <taxon>Acari</taxon>
        <taxon>Parasitiformes</taxon>
        <taxon>Ixodida</taxon>
        <taxon>Ixodoidea</taxon>
        <taxon>Ixodidae</taxon>
        <taxon>Rhipicephalinae</taxon>
        <taxon>Rhipicephalus</taxon>
        <taxon>Boophilus</taxon>
    </lineage>
</organism>
<sequence>MLCVMLSVFSASRWSLLTSDVLSLILLSGTFDAEHSEPFVLHFCTMTSVARSNALSRMASKMLTVCKTLFDWLSSLLRRRSPSAIISTSLFKHFFVASAATTLEFSVTVPMR</sequence>
<accession>A0A6M2DBZ1</accession>
<proteinExistence type="predicted"/>
<feature type="chain" id="PRO_5026968863" evidence="1">
    <location>
        <begin position="20"/>
        <end position="112"/>
    </location>
</feature>
<evidence type="ECO:0000313" key="2">
    <source>
        <dbReference type="EMBL" id="NOV42728.1"/>
    </source>
</evidence>
<dbReference type="AlphaFoldDB" id="A0A6M2DBZ1"/>
<dbReference type="EMBL" id="GHWJ01009991">
    <property type="protein sequence ID" value="NOV42728.1"/>
    <property type="molecule type" value="Transcribed_RNA"/>
</dbReference>
<name>A0A6M2DBZ1_RHIMP</name>
<evidence type="ECO:0000256" key="1">
    <source>
        <dbReference type="SAM" id="SignalP"/>
    </source>
</evidence>
<reference evidence="2" key="1">
    <citation type="submission" date="2019-09" db="EMBL/GenBank/DDBJ databases">
        <title>Organ-specific transcriptomic study of the physiology of the cattle tick, Rhipicephalus microplus.</title>
        <authorList>
            <person name="Tirloni L."/>
            <person name="Braz G."/>
            <person name="Gandara A.C.P."/>
            <person name="Sabadin G.A."/>
            <person name="da Silva R.M."/>
            <person name="Guizzo M.G."/>
            <person name="Machado J.A."/>
            <person name="Costa E.P."/>
            <person name="Gomes H.F."/>
            <person name="Moraes J."/>
            <person name="Mota M.B.S."/>
            <person name="Mesquita R.D."/>
            <person name="Alvarenga P.H."/>
            <person name="Alves F."/>
            <person name="Seixas A."/>
            <person name="da Fonseca R.N."/>
            <person name="Fogaca A."/>
            <person name="Logullo C."/>
            <person name="Tanaka A."/>
            <person name="Daffre S."/>
            <person name="Termignoni C."/>
            <person name="Vaz I.S.Jr."/>
            <person name="Oliveira P.L."/>
            <person name="Ribeiro J.M."/>
        </authorList>
    </citation>
    <scope>NUCLEOTIDE SEQUENCE</scope>
    <source>
        <strain evidence="2">Porto Alegre</strain>
    </source>
</reference>
<keyword evidence="1" id="KW-0732">Signal</keyword>
<protein>
    <submittedName>
        <fullName evidence="2">Putative secreted protein ovary overexpressed</fullName>
    </submittedName>
</protein>